<sequence>METKIKICGLTRLQDIEAVNAVRPDYIGFVFAESRRRLTPQQALSLKRQLDPKIQSVGVFANPSLETVLKIASQGILDIVQLHGDEPPAFAERVRRETGCPVVKAFRIRGEESLAALKAYGQANYLLLDAYNKNAYGGTGSAFNWELLDRNVSEKPFFLAGGLKLENIEKAIRTFRPYGVDISSGVETNGYKDPSKIEEIIKKIRRFDQ</sequence>
<evidence type="ECO:0000256" key="1">
    <source>
        <dbReference type="ARBA" id="ARBA00001164"/>
    </source>
</evidence>
<keyword evidence="9 10" id="KW-0413">Isomerase</keyword>
<keyword evidence="13" id="KW-1185">Reference proteome</keyword>
<dbReference type="GO" id="GO:0004640">
    <property type="term" value="F:phosphoribosylanthranilate isomerase activity"/>
    <property type="evidence" value="ECO:0007669"/>
    <property type="project" value="UniProtKB-UniRule"/>
</dbReference>
<dbReference type="RefSeq" id="WP_096919460.1">
    <property type="nucleotide sequence ID" value="NZ_CP029487.1"/>
</dbReference>
<gene>
    <name evidence="10" type="primary">trpF</name>
    <name evidence="12" type="ORF">CPZ25_001555</name>
</gene>
<dbReference type="EMBL" id="CP029487">
    <property type="protein sequence ID" value="QCT70048.1"/>
    <property type="molecule type" value="Genomic_DNA"/>
</dbReference>
<evidence type="ECO:0000256" key="3">
    <source>
        <dbReference type="ARBA" id="ARBA00007571"/>
    </source>
</evidence>
<evidence type="ECO:0000256" key="5">
    <source>
        <dbReference type="ARBA" id="ARBA00022272"/>
    </source>
</evidence>
<dbReference type="PANTHER" id="PTHR42894:SF1">
    <property type="entry name" value="N-(5'-PHOSPHORIBOSYL)ANTHRANILATE ISOMERASE"/>
    <property type="match status" value="1"/>
</dbReference>
<dbReference type="InterPro" id="IPR013785">
    <property type="entry name" value="Aldolase_TIM"/>
</dbReference>
<evidence type="ECO:0000256" key="2">
    <source>
        <dbReference type="ARBA" id="ARBA00004664"/>
    </source>
</evidence>
<proteinExistence type="inferred from homology"/>
<keyword evidence="7 10" id="KW-0822">Tryptophan biosynthesis</keyword>
<evidence type="ECO:0000256" key="7">
    <source>
        <dbReference type="ARBA" id="ARBA00022822"/>
    </source>
</evidence>
<dbReference type="Proteomes" id="UP000218387">
    <property type="component" value="Chromosome"/>
</dbReference>
<comment type="similarity">
    <text evidence="3 10">Belongs to the TrpF family.</text>
</comment>
<evidence type="ECO:0000259" key="11">
    <source>
        <dbReference type="Pfam" id="PF00697"/>
    </source>
</evidence>
<reference evidence="12 13" key="1">
    <citation type="submission" date="2018-05" db="EMBL/GenBank/DDBJ databases">
        <title>Genome comparison of Eubacterium sp.</title>
        <authorList>
            <person name="Feng Y."/>
            <person name="Sanchez-Andrea I."/>
            <person name="Stams A.J.M."/>
            <person name="De Vos W.M."/>
        </authorList>
    </citation>
    <scope>NUCLEOTIDE SEQUENCE [LARGE SCALE GENOMIC DNA]</scope>
    <source>
        <strain evidence="12 13">YI</strain>
    </source>
</reference>
<feature type="domain" description="N-(5'phosphoribosyl) anthranilate isomerase (PRAI)" evidence="11">
    <location>
        <begin position="5"/>
        <end position="202"/>
    </location>
</feature>
<comment type="pathway">
    <text evidence="2 10">Amino-acid biosynthesis; L-tryptophan biosynthesis; L-tryptophan from chorismate: step 3/5.</text>
</comment>
<dbReference type="HAMAP" id="MF_00135">
    <property type="entry name" value="PRAI"/>
    <property type="match status" value="1"/>
</dbReference>
<dbReference type="InterPro" id="IPR011060">
    <property type="entry name" value="RibuloseP-bd_barrel"/>
</dbReference>
<dbReference type="UniPathway" id="UPA00035">
    <property type="reaction ID" value="UER00042"/>
</dbReference>
<evidence type="ECO:0000313" key="13">
    <source>
        <dbReference type="Proteomes" id="UP000218387"/>
    </source>
</evidence>
<dbReference type="Pfam" id="PF00697">
    <property type="entry name" value="PRAI"/>
    <property type="match status" value="1"/>
</dbReference>
<dbReference type="PANTHER" id="PTHR42894">
    <property type="entry name" value="N-(5'-PHOSPHORIBOSYL)ANTHRANILATE ISOMERASE"/>
    <property type="match status" value="1"/>
</dbReference>
<dbReference type="Gene3D" id="3.20.20.70">
    <property type="entry name" value="Aldolase class I"/>
    <property type="match status" value="1"/>
</dbReference>
<evidence type="ECO:0000256" key="9">
    <source>
        <dbReference type="ARBA" id="ARBA00023235"/>
    </source>
</evidence>
<dbReference type="AlphaFoldDB" id="A0A4P9C3U2"/>
<accession>A0A4P9C3U2</accession>
<name>A0A4P9C3U2_EUBML</name>
<dbReference type="KEGG" id="emt:CPZ25_001555"/>
<evidence type="ECO:0000256" key="10">
    <source>
        <dbReference type="HAMAP-Rule" id="MF_00135"/>
    </source>
</evidence>
<evidence type="ECO:0000256" key="6">
    <source>
        <dbReference type="ARBA" id="ARBA00022605"/>
    </source>
</evidence>
<keyword evidence="6 10" id="KW-0028">Amino-acid biosynthesis</keyword>
<comment type="catalytic activity">
    <reaction evidence="1 10">
        <text>N-(5-phospho-beta-D-ribosyl)anthranilate = 1-(2-carboxyphenylamino)-1-deoxy-D-ribulose 5-phosphate</text>
        <dbReference type="Rhea" id="RHEA:21540"/>
        <dbReference type="ChEBI" id="CHEBI:18277"/>
        <dbReference type="ChEBI" id="CHEBI:58613"/>
        <dbReference type="EC" id="5.3.1.24"/>
    </reaction>
</comment>
<dbReference type="EC" id="5.3.1.24" evidence="4 10"/>
<dbReference type="InterPro" id="IPR001240">
    <property type="entry name" value="PRAI_dom"/>
</dbReference>
<organism evidence="12 13">
    <name type="scientific">Eubacterium maltosivorans</name>
    <dbReference type="NCBI Taxonomy" id="2041044"/>
    <lineage>
        <taxon>Bacteria</taxon>
        <taxon>Bacillati</taxon>
        <taxon>Bacillota</taxon>
        <taxon>Clostridia</taxon>
        <taxon>Eubacteriales</taxon>
        <taxon>Eubacteriaceae</taxon>
        <taxon>Eubacterium</taxon>
    </lineage>
</organism>
<dbReference type="CDD" id="cd00405">
    <property type="entry name" value="PRAI"/>
    <property type="match status" value="1"/>
</dbReference>
<evidence type="ECO:0000256" key="8">
    <source>
        <dbReference type="ARBA" id="ARBA00023141"/>
    </source>
</evidence>
<keyword evidence="8 10" id="KW-0057">Aromatic amino acid biosynthesis</keyword>
<dbReference type="GO" id="GO:0000162">
    <property type="term" value="P:L-tryptophan biosynthetic process"/>
    <property type="evidence" value="ECO:0007669"/>
    <property type="project" value="UniProtKB-UniRule"/>
</dbReference>
<protein>
    <recommendedName>
        <fullName evidence="5 10">N-(5'-phosphoribosyl)anthranilate isomerase</fullName>
        <shortName evidence="10">PRAI</shortName>
        <ecNumber evidence="4 10">5.3.1.24</ecNumber>
    </recommendedName>
</protein>
<dbReference type="FunFam" id="3.20.20.70:FF:000075">
    <property type="entry name" value="Tryptophan biosynthesis protein TRP1"/>
    <property type="match status" value="1"/>
</dbReference>
<evidence type="ECO:0000256" key="4">
    <source>
        <dbReference type="ARBA" id="ARBA00012572"/>
    </source>
</evidence>
<evidence type="ECO:0000313" key="12">
    <source>
        <dbReference type="EMBL" id="QCT70048.1"/>
    </source>
</evidence>
<dbReference type="SUPFAM" id="SSF51366">
    <property type="entry name" value="Ribulose-phoshate binding barrel"/>
    <property type="match status" value="1"/>
</dbReference>
<dbReference type="InterPro" id="IPR044643">
    <property type="entry name" value="TrpF_fam"/>
</dbReference>